<gene>
    <name evidence="2" type="ORF">PCOR1329_LOCUS35135</name>
</gene>
<organism evidence="2 3">
    <name type="scientific">Prorocentrum cordatum</name>
    <dbReference type="NCBI Taxonomy" id="2364126"/>
    <lineage>
        <taxon>Eukaryota</taxon>
        <taxon>Sar</taxon>
        <taxon>Alveolata</taxon>
        <taxon>Dinophyceae</taxon>
        <taxon>Prorocentrales</taxon>
        <taxon>Prorocentraceae</taxon>
        <taxon>Prorocentrum</taxon>
    </lineage>
</organism>
<evidence type="ECO:0000313" key="2">
    <source>
        <dbReference type="EMBL" id="CAK0839464.1"/>
    </source>
</evidence>
<comment type="caution">
    <text evidence="2">The sequence shown here is derived from an EMBL/GenBank/DDBJ whole genome shotgun (WGS) entry which is preliminary data.</text>
</comment>
<feature type="region of interest" description="Disordered" evidence="1">
    <location>
        <begin position="31"/>
        <end position="66"/>
    </location>
</feature>
<protein>
    <submittedName>
        <fullName evidence="2">Uncharacterized protein</fullName>
    </submittedName>
</protein>
<evidence type="ECO:0000256" key="1">
    <source>
        <dbReference type="SAM" id="MobiDB-lite"/>
    </source>
</evidence>
<dbReference type="EMBL" id="CAUYUJ010014295">
    <property type="protein sequence ID" value="CAK0839464.1"/>
    <property type="molecule type" value="Genomic_DNA"/>
</dbReference>
<accession>A0ABN9T4C2</accession>
<dbReference type="Proteomes" id="UP001189429">
    <property type="component" value="Unassembled WGS sequence"/>
</dbReference>
<feature type="compositionally biased region" description="Basic residues" evidence="1">
    <location>
        <begin position="32"/>
        <end position="51"/>
    </location>
</feature>
<reference evidence="2" key="1">
    <citation type="submission" date="2023-10" db="EMBL/GenBank/DDBJ databases">
        <authorList>
            <person name="Chen Y."/>
            <person name="Shah S."/>
            <person name="Dougan E. K."/>
            <person name="Thang M."/>
            <person name="Chan C."/>
        </authorList>
    </citation>
    <scope>NUCLEOTIDE SEQUENCE [LARGE SCALE GENOMIC DNA]</scope>
</reference>
<keyword evidence="3" id="KW-1185">Reference proteome</keyword>
<evidence type="ECO:0000313" key="3">
    <source>
        <dbReference type="Proteomes" id="UP001189429"/>
    </source>
</evidence>
<name>A0ABN9T4C2_9DINO</name>
<proteinExistence type="predicted"/>
<sequence>MDGDANFDAADVQAMMNGGMKELKLNFSRPVTSKRVKKARQKRIEAKRRQRAAGEEEGERAHQEEIVRMNKEAGGVTGTVANIFEHGAHSVRRLGEKGDAIFDADVEEEAQEDEIMDNLRQIWPWFTIIEVLMCLGF</sequence>